<dbReference type="Gene3D" id="3.90.1140.10">
    <property type="entry name" value="Cyclic phosphodiesterase"/>
    <property type="match status" value="1"/>
</dbReference>
<dbReference type="HOGENOM" id="CLU_1193085_0_0_11"/>
<proteinExistence type="predicted"/>
<keyword evidence="2" id="KW-1185">Reference proteome</keyword>
<accession>D3PWW9</accession>
<dbReference type="KEGG" id="sna:Snas_5562"/>
<dbReference type="OrthoDB" id="4311410at2"/>
<name>D3PWW9_STANL</name>
<dbReference type="EMBL" id="CP001778">
    <property type="protein sequence ID" value="ADD45193.1"/>
    <property type="molecule type" value="Genomic_DNA"/>
</dbReference>
<protein>
    <submittedName>
        <fullName evidence="1">Uncharacterized protein</fullName>
    </submittedName>
</protein>
<gene>
    <name evidence="1" type="ordered locus">Snas_5562</name>
</gene>
<sequence>MSRNQEHYDRSRAALLAGELHIDTPPYDGGSRYGISAVLRPTGELARELERWGEDIAAIAGPGHWLLGAGAVHTTLRALEPHSTRSFDGDERFVDYVAALDEAVSGFPPVELELRGFGPHPGGVVVYGHCGAETLPALRRRYVEALDARAVVHHEAGMVRDLWYCSLVQFAAPVTDVAALLAWGEANRDRFVGTAVYREVDILRWRLRGGRLVTETLHTAKLDG</sequence>
<organism evidence="1 2">
    <name type="scientific">Stackebrandtia nassauensis (strain DSM 44728 / CIP 108903 / NRRL B-16338 / NBRC 102104 / LLR-40K-21)</name>
    <dbReference type="NCBI Taxonomy" id="446470"/>
    <lineage>
        <taxon>Bacteria</taxon>
        <taxon>Bacillati</taxon>
        <taxon>Actinomycetota</taxon>
        <taxon>Actinomycetes</taxon>
        <taxon>Glycomycetales</taxon>
        <taxon>Glycomycetaceae</taxon>
        <taxon>Stackebrandtia</taxon>
    </lineage>
</organism>
<evidence type="ECO:0000313" key="2">
    <source>
        <dbReference type="Proteomes" id="UP000000844"/>
    </source>
</evidence>
<evidence type="ECO:0000313" key="1">
    <source>
        <dbReference type="EMBL" id="ADD45193.1"/>
    </source>
</evidence>
<dbReference type="eggNOG" id="COG1514">
    <property type="taxonomic scope" value="Bacteria"/>
</dbReference>
<dbReference type="Proteomes" id="UP000000844">
    <property type="component" value="Chromosome"/>
</dbReference>
<dbReference type="RefSeq" id="WP_013020764.1">
    <property type="nucleotide sequence ID" value="NC_013947.1"/>
</dbReference>
<reference evidence="1 2" key="1">
    <citation type="journal article" date="2009" name="Stand. Genomic Sci.">
        <title>Complete genome sequence of Stackebrandtia nassauensis type strain (LLR-40K-21).</title>
        <authorList>
            <person name="Munk C."/>
            <person name="Lapidus A."/>
            <person name="Copeland A."/>
            <person name="Jando M."/>
            <person name="Mayilraj S."/>
            <person name="Glavina Del Rio T."/>
            <person name="Nolan M."/>
            <person name="Chen F."/>
            <person name="Lucas S."/>
            <person name="Tice H."/>
            <person name="Cheng J.F."/>
            <person name="Han C."/>
            <person name="Detter J.C."/>
            <person name="Bruce D."/>
            <person name="Goodwin L."/>
            <person name="Chain P."/>
            <person name="Pitluck S."/>
            <person name="Goker M."/>
            <person name="Ovchinikova G."/>
            <person name="Pati A."/>
            <person name="Ivanova N."/>
            <person name="Mavromatis K."/>
            <person name="Chen A."/>
            <person name="Palaniappan K."/>
            <person name="Land M."/>
            <person name="Hauser L."/>
            <person name="Chang Y.J."/>
            <person name="Jeffries C.D."/>
            <person name="Bristow J."/>
            <person name="Eisen J.A."/>
            <person name="Markowitz V."/>
            <person name="Hugenholtz P."/>
            <person name="Kyrpides N.C."/>
            <person name="Klenk H.P."/>
        </authorList>
    </citation>
    <scope>NUCLEOTIDE SEQUENCE [LARGE SCALE GENOMIC DNA]</scope>
    <source>
        <strain evidence="2">DSM 44728 / CIP 108903 / NRRL B-16338 / NBRC 102104 / LLR-40K-21</strain>
    </source>
</reference>
<dbReference type="AlphaFoldDB" id="D3PWW9"/>